<name>A0A2T3AFN2_9PEZI</name>
<sequence length="88" mass="10252">MRLTTPYRPRDHLARWMQITWSDRAPGQTPSTQAHLQAQHSHSRLVNRPRLLMCTHIAEDTRISICLEAGATWSRLFSTTRNIEWPST</sequence>
<dbReference type="Proteomes" id="UP000241462">
    <property type="component" value="Unassembled WGS sequence"/>
</dbReference>
<gene>
    <name evidence="1" type="ORF">BD289DRAFT_427085</name>
</gene>
<dbReference type="AlphaFoldDB" id="A0A2T3AFN2"/>
<proteinExistence type="predicted"/>
<protein>
    <submittedName>
        <fullName evidence="1">Uncharacterized protein</fullName>
    </submittedName>
</protein>
<organism evidence="1 2">
    <name type="scientific">Coniella lustricola</name>
    <dbReference type="NCBI Taxonomy" id="2025994"/>
    <lineage>
        <taxon>Eukaryota</taxon>
        <taxon>Fungi</taxon>
        <taxon>Dikarya</taxon>
        <taxon>Ascomycota</taxon>
        <taxon>Pezizomycotina</taxon>
        <taxon>Sordariomycetes</taxon>
        <taxon>Sordariomycetidae</taxon>
        <taxon>Diaporthales</taxon>
        <taxon>Schizoparmaceae</taxon>
        <taxon>Coniella</taxon>
    </lineage>
</organism>
<evidence type="ECO:0000313" key="2">
    <source>
        <dbReference type="Proteomes" id="UP000241462"/>
    </source>
</evidence>
<keyword evidence="2" id="KW-1185">Reference proteome</keyword>
<dbReference type="EMBL" id="KZ678396">
    <property type="protein sequence ID" value="PSR94608.1"/>
    <property type="molecule type" value="Genomic_DNA"/>
</dbReference>
<reference evidence="1 2" key="1">
    <citation type="journal article" date="2018" name="Mycol. Prog.">
        <title>Coniella lustricola, a new species from submerged detritus.</title>
        <authorList>
            <person name="Raudabaugh D.B."/>
            <person name="Iturriaga T."/>
            <person name="Carver A."/>
            <person name="Mondo S."/>
            <person name="Pangilinan J."/>
            <person name="Lipzen A."/>
            <person name="He G."/>
            <person name="Amirebrahimi M."/>
            <person name="Grigoriev I.V."/>
            <person name="Miller A.N."/>
        </authorList>
    </citation>
    <scope>NUCLEOTIDE SEQUENCE [LARGE SCALE GENOMIC DNA]</scope>
    <source>
        <strain evidence="1 2">B22-T-1</strain>
    </source>
</reference>
<evidence type="ECO:0000313" key="1">
    <source>
        <dbReference type="EMBL" id="PSR94608.1"/>
    </source>
</evidence>
<accession>A0A2T3AFN2</accession>
<dbReference type="InParanoid" id="A0A2T3AFN2"/>